<feature type="transmembrane region" description="Helical" evidence="1">
    <location>
        <begin position="34"/>
        <end position="52"/>
    </location>
</feature>
<dbReference type="OrthoDB" id="1145018at2"/>
<protein>
    <submittedName>
        <fullName evidence="2">Uncharacterized protein</fullName>
    </submittedName>
</protein>
<dbReference type="EMBL" id="VNHU01000002">
    <property type="protein sequence ID" value="TYP76113.1"/>
    <property type="molecule type" value="Genomic_DNA"/>
</dbReference>
<keyword evidence="1" id="KW-1133">Transmembrane helix</keyword>
<sequence>MKHIIRLLFIIFAVLIAIGYYFKNSGNHPKGDTLIGIAILLGSFVLMPVFIYHRWKDRKVKDYMLTNDNIQKMRDFNDDKKK</sequence>
<organism evidence="2 3">
    <name type="scientific">Aquimarina intermedia</name>
    <dbReference type="NCBI Taxonomy" id="350814"/>
    <lineage>
        <taxon>Bacteria</taxon>
        <taxon>Pseudomonadati</taxon>
        <taxon>Bacteroidota</taxon>
        <taxon>Flavobacteriia</taxon>
        <taxon>Flavobacteriales</taxon>
        <taxon>Flavobacteriaceae</taxon>
        <taxon>Aquimarina</taxon>
    </lineage>
</organism>
<evidence type="ECO:0000256" key="1">
    <source>
        <dbReference type="SAM" id="Phobius"/>
    </source>
</evidence>
<keyword evidence="1" id="KW-0472">Membrane</keyword>
<gene>
    <name evidence="2" type="ORF">BD809_102328</name>
</gene>
<dbReference type="AlphaFoldDB" id="A0A5S5CDN1"/>
<dbReference type="Proteomes" id="UP000324376">
    <property type="component" value="Unassembled WGS sequence"/>
</dbReference>
<keyword evidence="1" id="KW-0812">Transmembrane</keyword>
<name>A0A5S5CDN1_9FLAO</name>
<reference evidence="2 3" key="1">
    <citation type="submission" date="2019-07" db="EMBL/GenBank/DDBJ databases">
        <title>Genomic Encyclopedia of Archaeal and Bacterial Type Strains, Phase II (KMG-II): from individual species to whole genera.</title>
        <authorList>
            <person name="Goeker M."/>
        </authorList>
    </citation>
    <scope>NUCLEOTIDE SEQUENCE [LARGE SCALE GENOMIC DNA]</scope>
    <source>
        <strain evidence="2 3">DSM 17527</strain>
    </source>
</reference>
<feature type="transmembrane region" description="Helical" evidence="1">
    <location>
        <begin position="5"/>
        <end position="22"/>
    </location>
</feature>
<comment type="caution">
    <text evidence="2">The sequence shown here is derived from an EMBL/GenBank/DDBJ whole genome shotgun (WGS) entry which is preliminary data.</text>
</comment>
<evidence type="ECO:0000313" key="2">
    <source>
        <dbReference type="EMBL" id="TYP76113.1"/>
    </source>
</evidence>
<evidence type="ECO:0000313" key="3">
    <source>
        <dbReference type="Proteomes" id="UP000324376"/>
    </source>
</evidence>
<keyword evidence="3" id="KW-1185">Reference proteome</keyword>
<proteinExistence type="predicted"/>
<accession>A0A5S5CDN1</accession>
<dbReference type="RefSeq" id="WP_148781714.1">
    <property type="nucleotide sequence ID" value="NZ_VNHU01000002.1"/>
</dbReference>